<evidence type="ECO:0000259" key="3">
    <source>
        <dbReference type="Pfam" id="PF02579"/>
    </source>
</evidence>
<dbReference type="EMBL" id="NRSJ01000002">
    <property type="protein sequence ID" value="MBK1703403.1"/>
    <property type="molecule type" value="Genomic_DNA"/>
</dbReference>
<keyword evidence="2" id="KW-0535">Nitrogen fixation</keyword>
<dbReference type="Gene3D" id="3.30.420.130">
    <property type="entry name" value="Dinitrogenase iron-molybdenum cofactor biosynthesis domain"/>
    <property type="match status" value="1"/>
</dbReference>
<dbReference type="CDD" id="cd00853">
    <property type="entry name" value="NifX"/>
    <property type="match status" value="1"/>
</dbReference>
<evidence type="ECO:0000256" key="2">
    <source>
        <dbReference type="ARBA" id="ARBA00023231"/>
    </source>
</evidence>
<evidence type="ECO:0000313" key="4">
    <source>
        <dbReference type="EMBL" id="MBK1703403.1"/>
    </source>
</evidence>
<dbReference type="SUPFAM" id="SSF53146">
    <property type="entry name" value="Nitrogenase accessory factor-like"/>
    <property type="match status" value="1"/>
</dbReference>
<dbReference type="Proteomes" id="UP001296776">
    <property type="component" value="Unassembled WGS sequence"/>
</dbReference>
<evidence type="ECO:0000256" key="1">
    <source>
        <dbReference type="ARBA" id="ARBA00010285"/>
    </source>
</evidence>
<feature type="domain" description="Dinitrogenase iron-molybdenum cofactor biosynthesis" evidence="3">
    <location>
        <begin position="29"/>
        <end position="120"/>
    </location>
</feature>
<dbReference type="InterPro" id="IPR034169">
    <property type="entry name" value="NifX-like"/>
</dbReference>
<evidence type="ECO:0000313" key="5">
    <source>
        <dbReference type="Proteomes" id="UP001296776"/>
    </source>
</evidence>
<name>A0AAJ0U1B1_9GAMM</name>
<dbReference type="InterPro" id="IPR003731">
    <property type="entry name" value="Di-Nase_FeMo-co_biosynth"/>
</dbReference>
<reference evidence="4" key="2">
    <citation type="journal article" date="2020" name="Microorganisms">
        <title>Osmotic Adaptation and Compatible Solute Biosynthesis of Phototrophic Bacteria as Revealed from Genome Analyses.</title>
        <authorList>
            <person name="Imhoff J.F."/>
            <person name="Rahn T."/>
            <person name="Kunzel S."/>
            <person name="Keller A."/>
            <person name="Neulinger S.C."/>
        </authorList>
    </citation>
    <scope>NUCLEOTIDE SEQUENCE</scope>
    <source>
        <strain evidence="4">DSM 11080</strain>
    </source>
</reference>
<dbReference type="InterPro" id="IPR036105">
    <property type="entry name" value="DiNase_FeMo-co_biosyn_sf"/>
</dbReference>
<sequence length="158" mass="17016">MTMKRQLKLVGTEEADPVTVKVAFASSDRQRVDQHFGAAEGFAVYRVGPSGYSLLEVAQFGRLDMDGNEDKLGAKIEALDGCVAVYCQAVGASAIGKLRAQGVQPIKVTPGTLISALLHALKRELRDGPSAWLQRAIEQQAPRSASRFDAMAAEGWQE</sequence>
<comment type="similarity">
    <text evidence="1">Belongs to the NifX/NifY family.</text>
</comment>
<gene>
    <name evidence="4" type="ORF">CKO40_02255</name>
</gene>
<dbReference type="AlphaFoldDB" id="A0AAJ0U1B1"/>
<dbReference type="Pfam" id="PF02579">
    <property type="entry name" value="Nitro_FeMo-Co"/>
    <property type="match status" value="1"/>
</dbReference>
<proteinExistence type="inferred from homology"/>
<dbReference type="PANTHER" id="PTHR33937">
    <property type="entry name" value="IRON-MOLYBDENUM PROTEIN-RELATED-RELATED"/>
    <property type="match status" value="1"/>
</dbReference>
<protein>
    <submittedName>
        <fullName evidence="4">Nitrogen fixation protein NifX</fullName>
    </submittedName>
</protein>
<organism evidence="4 5">
    <name type="scientific">Halochromatium glycolicum</name>
    <dbReference type="NCBI Taxonomy" id="85075"/>
    <lineage>
        <taxon>Bacteria</taxon>
        <taxon>Pseudomonadati</taxon>
        <taxon>Pseudomonadota</taxon>
        <taxon>Gammaproteobacteria</taxon>
        <taxon>Chromatiales</taxon>
        <taxon>Chromatiaceae</taxon>
        <taxon>Halochromatium</taxon>
    </lineage>
</organism>
<dbReference type="InterPro" id="IPR051840">
    <property type="entry name" value="NifX/NifY_domain"/>
</dbReference>
<dbReference type="PANTHER" id="PTHR33937:SF1">
    <property type="entry name" value="IRON-MOLIBDENUM COFACTOR PROCESSING PROTEIN"/>
    <property type="match status" value="1"/>
</dbReference>
<dbReference type="RefSeq" id="WP_200344324.1">
    <property type="nucleotide sequence ID" value="NZ_NRSJ01000002.1"/>
</dbReference>
<accession>A0AAJ0U1B1</accession>
<reference evidence="4" key="1">
    <citation type="submission" date="2017-08" db="EMBL/GenBank/DDBJ databases">
        <authorList>
            <person name="Imhoff J.F."/>
            <person name="Rahn T."/>
            <person name="Kuenzel S."/>
            <person name="Neulinger S.C."/>
        </authorList>
    </citation>
    <scope>NUCLEOTIDE SEQUENCE</scope>
    <source>
        <strain evidence="4">DSM 11080</strain>
    </source>
</reference>
<comment type="caution">
    <text evidence="4">The sequence shown here is derived from an EMBL/GenBank/DDBJ whole genome shotgun (WGS) entry which is preliminary data.</text>
</comment>
<keyword evidence="5" id="KW-1185">Reference proteome</keyword>